<gene>
    <name evidence="1" type="ORF">2478</name>
</gene>
<reference evidence="1" key="1">
    <citation type="submission" date="2015-03" db="EMBL/GenBank/DDBJ databases">
        <authorList>
            <person name="Murphy D."/>
        </authorList>
    </citation>
    <scope>NUCLEOTIDE SEQUENCE [LARGE SCALE GENOMIC DNA]</scope>
    <source>
        <strain evidence="1">OL-4</strain>
    </source>
</reference>
<evidence type="ECO:0000313" key="2">
    <source>
        <dbReference type="Proteomes" id="UP000045545"/>
    </source>
</evidence>
<sequence length="56" mass="6336">MDKIESGGSYLKPTFQLFQNPVFPFGDALLRHAEYEGKLIIGLVLVIFQVKQLLVL</sequence>
<organism evidence="1 2">
    <name type="scientific">Syntrophomonas zehnderi OL-4</name>
    <dbReference type="NCBI Taxonomy" id="690567"/>
    <lineage>
        <taxon>Bacteria</taxon>
        <taxon>Bacillati</taxon>
        <taxon>Bacillota</taxon>
        <taxon>Clostridia</taxon>
        <taxon>Eubacteriales</taxon>
        <taxon>Syntrophomonadaceae</taxon>
        <taxon>Syntrophomonas</taxon>
    </lineage>
</organism>
<name>A0A0E4C9M6_9FIRM</name>
<dbReference type="AlphaFoldDB" id="A0A0E4C9M6"/>
<protein>
    <submittedName>
        <fullName evidence="1">Uncharacterized</fullName>
    </submittedName>
</protein>
<keyword evidence="2" id="KW-1185">Reference proteome</keyword>
<proteinExistence type="predicted"/>
<evidence type="ECO:0000313" key="1">
    <source>
        <dbReference type="EMBL" id="CFY04608.1"/>
    </source>
</evidence>
<dbReference type="Proteomes" id="UP000045545">
    <property type="component" value="Unassembled WGS sequence"/>
</dbReference>
<accession>A0A0E4C9M6</accession>
<dbReference type="EMBL" id="CGIH01000049">
    <property type="protein sequence ID" value="CFY04608.1"/>
    <property type="molecule type" value="Genomic_DNA"/>
</dbReference>